<evidence type="ECO:0000313" key="2">
    <source>
        <dbReference type="EMBL" id="VDP09539.1"/>
    </source>
</evidence>
<dbReference type="CDD" id="cd09275">
    <property type="entry name" value="RNase_HI_RT_DIRS1"/>
    <property type="match status" value="1"/>
</dbReference>
<dbReference type="OrthoDB" id="5857497at2759"/>
<sequence length="294" mass="34048">MKHTWASTSEEKRLLHLAYLEQPTFSSLMLTLQLTRELPDEWSRESSTARELFAIKFGLESLATIPNKAITIYTDNQAAVTICRKGSMSLKLHELAEQIWEIEDIRKLTLEVKWIPREYNNEADAASREIDYDDWRINDKMFRTITNRWGYPDIDMFANDRNAKCSTFFSDTICPRTAEIDAFEQHNAWNNRFLWLVPRVSLLLKTLKCASHFRSFGILGCPLWEAQPFFPLLKPISNQWAGFVKDGVLLPTGTKLFENPSITGAFESVFSRSPFVVLLIDFRVNPLENKPLNF</sequence>
<dbReference type="GO" id="GO:0004523">
    <property type="term" value="F:RNA-DNA hybrid ribonuclease activity"/>
    <property type="evidence" value="ECO:0007669"/>
    <property type="project" value="InterPro"/>
</dbReference>
<dbReference type="InterPro" id="IPR052055">
    <property type="entry name" value="Hepadnavirus_pol/RT"/>
</dbReference>
<reference evidence="2" key="1">
    <citation type="submission" date="2018-11" db="EMBL/GenBank/DDBJ databases">
        <authorList>
            <consortium name="Pathogen Informatics"/>
        </authorList>
    </citation>
    <scope>NUCLEOTIDE SEQUENCE [LARGE SCALE GENOMIC DNA]</scope>
</reference>
<dbReference type="SUPFAM" id="SSF53098">
    <property type="entry name" value="Ribonuclease H-like"/>
    <property type="match status" value="1"/>
</dbReference>
<dbReference type="PANTHER" id="PTHR33050">
    <property type="entry name" value="REVERSE TRANSCRIPTASE DOMAIN-CONTAINING PROTEIN"/>
    <property type="match status" value="1"/>
</dbReference>
<feature type="domain" description="RNase H type-1" evidence="1">
    <location>
        <begin position="45"/>
        <end position="128"/>
    </location>
</feature>
<gene>
    <name evidence="2" type="ORF">HPBE_LOCUS17660</name>
</gene>
<dbReference type="Gene3D" id="3.30.420.10">
    <property type="entry name" value="Ribonuclease H-like superfamily/Ribonuclease H"/>
    <property type="match status" value="1"/>
</dbReference>
<protein>
    <recommendedName>
        <fullName evidence="1">RNase H type-1 domain-containing protein</fullName>
    </recommendedName>
</protein>
<dbReference type="InterPro" id="IPR012337">
    <property type="entry name" value="RNaseH-like_sf"/>
</dbReference>
<dbReference type="PANTHER" id="PTHR33050:SF7">
    <property type="entry name" value="RIBONUCLEASE H"/>
    <property type="match status" value="1"/>
</dbReference>
<dbReference type="Pfam" id="PF13456">
    <property type="entry name" value="RVT_3"/>
    <property type="match status" value="1"/>
</dbReference>
<dbReference type="InterPro" id="IPR036397">
    <property type="entry name" value="RNaseH_sf"/>
</dbReference>
<dbReference type="EMBL" id="UZAH01030161">
    <property type="protein sequence ID" value="VDP09539.1"/>
    <property type="molecule type" value="Genomic_DNA"/>
</dbReference>
<dbReference type="InterPro" id="IPR002156">
    <property type="entry name" value="RNaseH_domain"/>
</dbReference>
<name>A0A3P8EBM5_HELPZ</name>
<proteinExistence type="predicted"/>
<organism evidence="2">
    <name type="scientific">Heligmosomoides polygyrus</name>
    <name type="common">Parasitic roundworm</name>
    <dbReference type="NCBI Taxonomy" id="6339"/>
    <lineage>
        <taxon>Eukaryota</taxon>
        <taxon>Metazoa</taxon>
        <taxon>Ecdysozoa</taxon>
        <taxon>Nematoda</taxon>
        <taxon>Chromadorea</taxon>
        <taxon>Rhabditida</taxon>
        <taxon>Rhabditina</taxon>
        <taxon>Rhabditomorpha</taxon>
        <taxon>Strongyloidea</taxon>
        <taxon>Heligmosomidae</taxon>
        <taxon>Heligmosomoides</taxon>
    </lineage>
</organism>
<dbReference type="GO" id="GO:0003676">
    <property type="term" value="F:nucleic acid binding"/>
    <property type="evidence" value="ECO:0007669"/>
    <property type="project" value="InterPro"/>
</dbReference>
<evidence type="ECO:0000259" key="1">
    <source>
        <dbReference type="Pfam" id="PF13456"/>
    </source>
</evidence>
<dbReference type="AlphaFoldDB" id="A0A3P8EBM5"/>
<accession>A0A3P8EBM5</accession>